<reference evidence="1 2" key="1">
    <citation type="submission" date="2015-07" db="EMBL/GenBank/DDBJ databases">
        <authorList>
            <consortium name="Pathogen Informatics"/>
        </authorList>
    </citation>
    <scope>NUCLEOTIDE SEQUENCE [LARGE SCALE GENOMIC DNA]</scope>
    <source>
        <strain evidence="1 2">A325</strain>
    </source>
</reference>
<dbReference type="Proteomes" id="UP000046067">
    <property type="component" value="Unassembled WGS sequence"/>
</dbReference>
<organism evidence="1 2">
    <name type="scientific">Vibrio cholerae</name>
    <dbReference type="NCBI Taxonomy" id="666"/>
    <lineage>
        <taxon>Bacteria</taxon>
        <taxon>Pseudomonadati</taxon>
        <taxon>Pseudomonadota</taxon>
        <taxon>Gammaproteobacteria</taxon>
        <taxon>Vibrionales</taxon>
        <taxon>Vibrionaceae</taxon>
        <taxon>Vibrio</taxon>
    </lineage>
</organism>
<protein>
    <submittedName>
        <fullName evidence="1">Uncharacterized protein</fullName>
    </submittedName>
</protein>
<evidence type="ECO:0000313" key="2">
    <source>
        <dbReference type="Proteomes" id="UP000046067"/>
    </source>
</evidence>
<gene>
    <name evidence="1" type="ORF">ERS013201_00625</name>
</gene>
<proteinExistence type="predicted"/>
<dbReference type="AlphaFoldDB" id="A0A655VGT7"/>
<sequence>MAEVTAGRHHIVLSTDWEIAQILSMNSSEARACKIATNHFVSLELHAATLDETTMQRFFNADPEQ</sequence>
<evidence type="ECO:0000313" key="1">
    <source>
        <dbReference type="EMBL" id="CSB67418.1"/>
    </source>
</evidence>
<dbReference type="EMBL" id="CWQJ01000003">
    <property type="protein sequence ID" value="CSB67418.1"/>
    <property type="molecule type" value="Genomic_DNA"/>
</dbReference>
<name>A0A655VGT7_VIBCL</name>
<accession>A0A655VGT7</accession>